<gene>
    <name evidence="2" type="ORF">GA0070611_2091</name>
</gene>
<dbReference type="Proteomes" id="UP000199385">
    <property type="component" value="Chromosome I"/>
</dbReference>
<dbReference type="SFLD" id="SFLDS00003">
    <property type="entry name" value="Haloacid_Dehalogenase"/>
    <property type="match status" value="1"/>
</dbReference>
<dbReference type="PATRIC" id="fig|261654.4.peg.2128"/>
<protein>
    <submittedName>
        <fullName evidence="2">Putative hydrolase of the HAD superfamily</fullName>
    </submittedName>
</protein>
<dbReference type="GO" id="GO:0016787">
    <property type="term" value="F:hydrolase activity"/>
    <property type="evidence" value="ECO:0007669"/>
    <property type="project" value="UniProtKB-KW"/>
</dbReference>
<dbReference type="RefSeq" id="WP_091661581.1">
    <property type="nucleotide sequence ID" value="NZ_LT594323.1"/>
</dbReference>
<dbReference type="Gene3D" id="3.40.50.1000">
    <property type="entry name" value="HAD superfamily/HAD-like"/>
    <property type="match status" value="1"/>
</dbReference>
<dbReference type="PRINTS" id="PR00413">
    <property type="entry name" value="HADHALOGNASE"/>
</dbReference>
<evidence type="ECO:0000256" key="1">
    <source>
        <dbReference type="SAM" id="MobiDB-lite"/>
    </source>
</evidence>
<dbReference type="SUPFAM" id="SSF56784">
    <property type="entry name" value="HAD-like"/>
    <property type="match status" value="1"/>
</dbReference>
<feature type="compositionally biased region" description="Low complexity" evidence="1">
    <location>
        <begin position="223"/>
        <end position="239"/>
    </location>
</feature>
<dbReference type="STRING" id="261654.GA0070611_2091"/>
<dbReference type="PANTHER" id="PTHR43611">
    <property type="entry name" value="ALPHA-D-GLUCOSE 1-PHOSPHATE PHOSPHATASE"/>
    <property type="match status" value="1"/>
</dbReference>
<keyword evidence="3" id="KW-1185">Reference proteome</keyword>
<evidence type="ECO:0000313" key="2">
    <source>
        <dbReference type="EMBL" id="SBT42777.1"/>
    </source>
</evidence>
<dbReference type="InterPro" id="IPR006439">
    <property type="entry name" value="HAD-SF_hydro_IA"/>
</dbReference>
<accession>A0A1A8ZFX4</accession>
<dbReference type="InterPro" id="IPR036412">
    <property type="entry name" value="HAD-like_sf"/>
</dbReference>
<proteinExistence type="predicted"/>
<feature type="region of interest" description="Disordered" evidence="1">
    <location>
        <begin position="214"/>
        <end position="239"/>
    </location>
</feature>
<dbReference type="NCBIfam" id="TIGR01509">
    <property type="entry name" value="HAD-SF-IA-v3"/>
    <property type="match status" value="1"/>
</dbReference>
<dbReference type="OrthoDB" id="9797415at2"/>
<dbReference type="CDD" id="cd02603">
    <property type="entry name" value="HAD_sEH-N_like"/>
    <property type="match status" value="1"/>
</dbReference>
<dbReference type="AlphaFoldDB" id="A0A1A8ZFX4"/>
<dbReference type="InterPro" id="IPR023214">
    <property type="entry name" value="HAD_sf"/>
</dbReference>
<organism evidence="2 3">
    <name type="scientific">Micromonospora auratinigra</name>
    <dbReference type="NCBI Taxonomy" id="261654"/>
    <lineage>
        <taxon>Bacteria</taxon>
        <taxon>Bacillati</taxon>
        <taxon>Actinomycetota</taxon>
        <taxon>Actinomycetes</taxon>
        <taxon>Micromonosporales</taxon>
        <taxon>Micromonosporaceae</taxon>
        <taxon>Micromonospora</taxon>
    </lineage>
</organism>
<name>A0A1A8ZFX4_9ACTN</name>
<reference evidence="3" key="1">
    <citation type="submission" date="2016-06" db="EMBL/GenBank/DDBJ databases">
        <authorList>
            <person name="Varghese N."/>
            <person name="Submissions Spin"/>
        </authorList>
    </citation>
    <scope>NUCLEOTIDE SEQUENCE [LARGE SCALE GENOMIC DNA]</scope>
    <source>
        <strain evidence="3">DSM 44815</strain>
    </source>
</reference>
<dbReference type="PANTHER" id="PTHR43611:SF3">
    <property type="entry name" value="FLAVIN MONONUCLEOTIDE HYDROLASE 1, CHLOROPLATIC"/>
    <property type="match status" value="1"/>
</dbReference>
<dbReference type="SFLD" id="SFLDG01129">
    <property type="entry name" value="C1.5:_HAD__Beta-PGM__Phosphata"/>
    <property type="match status" value="1"/>
</dbReference>
<sequence>MAGTVVFDLYGVIGCHQSAAARHRIEELAGVAGEAFWSAYWAERPPYDAGLVDAGAYWAGIAGRVGGLRAPVPDLVAADLASWSRFDPEMIALLRTLAAGGWRLGLLSNAPAELAAAVEAGQDWLDVFAVRVFSARLGVAKPDPRIYRHCLAALGAPATGAYFVDDRAENVTAAEALGMRGVLFTGPDDVRVALGYSTVQSQYFASAGIHGNGSSGQRLRDQASTSTASTAATNSGGGR</sequence>
<evidence type="ECO:0000313" key="3">
    <source>
        <dbReference type="Proteomes" id="UP000199385"/>
    </source>
</evidence>
<dbReference type="EMBL" id="LT594323">
    <property type="protein sequence ID" value="SBT42777.1"/>
    <property type="molecule type" value="Genomic_DNA"/>
</dbReference>
<dbReference type="Pfam" id="PF00702">
    <property type="entry name" value="Hydrolase"/>
    <property type="match status" value="1"/>
</dbReference>
<keyword evidence="2" id="KW-0378">Hydrolase</keyword>